<proteinExistence type="predicted"/>
<dbReference type="Proteomes" id="UP001060336">
    <property type="component" value="Chromosome"/>
</dbReference>
<gene>
    <name evidence="1" type="ORF">NUH88_20755</name>
</gene>
<dbReference type="KEGG" id="naci:NUH88_20755"/>
<protein>
    <submittedName>
        <fullName evidence="1">PAS domain-containing protein</fullName>
    </submittedName>
</protein>
<dbReference type="Pfam" id="PF07310">
    <property type="entry name" value="PAS_5"/>
    <property type="match status" value="1"/>
</dbReference>
<dbReference type="RefSeq" id="WP_257768673.1">
    <property type="nucleotide sequence ID" value="NZ_CP102480.1"/>
</dbReference>
<evidence type="ECO:0000313" key="2">
    <source>
        <dbReference type="Proteomes" id="UP001060336"/>
    </source>
</evidence>
<dbReference type="InterPro" id="IPR009922">
    <property type="entry name" value="DUF1457"/>
</dbReference>
<evidence type="ECO:0000313" key="1">
    <source>
        <dbReference type="EMBL" id="UUX49811.1"/>
    </source>
</evidence>
<name>A0A9J7AQD6_9PROT</name>
<dbReference type="AlphaFoldDB" id="A0A9J7AQD6"/>
<accession>A0A9J7AQD6</accession>
<organism evidence="1 2">
    <name type="scientific">Nisaea acidiphila</name>
    <dbReference type="NCBI Taxonomy" id="1862145"/>
    <lineage>
        <taxon>Bacteria</taxon>
        <taxon>Pseudomonadati</taxon>
        <taxon>Pseudomonadota</taxon>
        <taxon>Alphaproteobacteria</taxon>
        <taxon>Rhodospirillales</taxon>
        <taxon>Thalassobaculaceae</taxon>
        <taxon>Nisaea</taxon>
    </lineage>
</organism>
<sequence>MFPDRLFKLAPLISPEMDCTEVTSADQLERPELRELFRLWKSKAGDRTAPSRTDIDVIELKPWLPHILLVDLMEQQADVRFRVIGTWIAEQVGRDDTGKTISEIGGTDRGKRILEEYYLAAIRFAPYRSCGTFFASAGAKSHLQAERLILPLSEDGRRCNKILSAIYFLNTDL</sequence>
<keyword evidence="2" id="KW-1185">Reference proteome</keyword>
<reference evidence="1" key="1">
    <citation type="submission" date="2022-08" db="EMBL/GenBank/DDBJ databases">
        <title>Nisaea acidiphila sp. nov., isolated from a marine algal debris and emended description of the genus Nisaea Urios et al. 2008.</title>
        <authorList>
            <person name="Kwon K."/>
        </authorList>
    </citation>
    <scope>NUCLEOTIDE SEQUENCE</scope>
    <source>
        <strain evidence="1">MEBiC11861</strain>
    </source>
</reference>
<dbReference type="EMBL" id="CP102480">
    <property type="protein sequence ID" value="UUX49811.1"/>
    <property type="molecule type" value="Genomic_DNA"/>
</dbReference>